<evidence type="ECO:0000313" key="4">
    <source>
        <dbReference type="EMBL" id="MDT3766623.1"/>
    </source>
</evidence>
<protein>
    <submittedName>
        <fullName evidence="4">Phosphatase PAP2 family protein</fullName>
    </submittedName>
</protein>
<feature type="region of interest" description="Disordered" evidence="1">
    <location>
        <begin position="295"/>
        <end position="315"/>
    </location>
</feature>
<feature type="transmembrane region" description="Helical" evidence="2">
    <location>
        <begin position="133"/>
        <end position="152"/>
    </location>
</feature>
<dbReference type="SMART" id="SM00014">
    <property type="entry name" value="acidPPc"/>
    <property type="match status" value="1"/>
</dbReference>
<dbReference type="RefSeq" id="WP_313271672.1">
    <property type="nucleotide sequence ID" value="NZ_JASXSX010000001.1"/>
</dbReference>
<evidence type="ECO:0000256" key="2">
    <source>
        <dbReference type="SAM" id="Phobius"/>
    </source>
</evidence>
<comment type="caution">
    <text evidence="4">The sequence shown here is derived from an EMBL/GenBank/DDBJ whole genome shotgun (WGS) entry which is preliminary data.</text>
</comment>
<feature type="domain" description="Phosphatidic acid phosphatase type 2/haloperoxidase" evidence="3">
    <location>
        <begin position="96"/>
        <end position="201"/>
    </location>
</feature>
<feature type="transmembrane region" description="Helical" evidence="2">
    <location>
        <begin position="66"/>
        <end position="88"/>
    </location>
</feature>
<organism evidence="4 5">
    <name type="scientific">Gleimia hominis</name>
    <dbReference type="NCBI Taxonomy" id="595468"/>
    <lineage>
        <taxon>Bacteria</taxon>
        <taxon>Bacillati</taxon>
        <taxon>Actinomycetota</taxon>
        <taxon>Actinomycetes</taxon>
        <taxon>Actinomycetales</taxon>
        <taxon>Actinomycetaceae</taxon>
        <taxon>Gleimia</taxon>
    </lineage>
</organism>
<dbReference type="SUPFAM" id="SSF48317">
    <property type="entry name" value="Acid phosphatase/Vanadium-dependent haloperoxidase"/>
    <property type="match status" value="1"/>
</dbReference>
<evidence type="ECO:0000259" key="3">
    <source>
        <dbReference type="SMART" id="SM00014"/>
    </source>
</evidence>
<feature type="compositionally biased region" description="Basic residues" evidence="1">
    <location>
        <begin position="302"/>
        <end position="315"/>
    </location>
</feature>
<dbReference type="InterPro" id="IPR036938">
    <property type="entry name" value="PAP2/HPO_sf"/>
</dbReference>
<dbReference type="Gene3D" id="1.20.144.10">
    <property type="entry name" value="Phosphatidic acid phosphatase type 2/haloperoxidase"/>
    <property type="match status" value="1"/>
</dbReference>
<dbReference type="InterPro" id="IPR000326">
    <property type="entry name" value="PAP2/HPO"/>
</dbReference>
<feature type="transmembrane region" description="Helical" evidence="2">
    <location>
        <begin position="215"/>
        <end position="240"/>
    </location>
</feature>
<keyword evidence="2" id="KW-1133">Transmembrane helix</keyword>
<keyword evidence="5" id="KW-1185">Reference proteome</keyword>
<evidence type="ECO:0000256" key="1">
    <source>
        <dbReference type="SAM" id="MobiDB-lite"/>
    </source>
</evidence>
<proteinExistence type="predicted"/>
<dbReference type="Pfam" id="PF01569">
    <property type="entry name" value="PAP2"/>
    <property type="match status" value="1"/>
</dbReference>
<name>A0ABU3I8T3_9ACTO</name>
<dbReference type="Proteomes" id="UP001247542">
    <property type="component" value="Unassembled WGS sequence"/>
</dbReference>
<dbReference type="EMBL" id="JASXSX010000001">
    <property type="protein sequence ID" value="MDT3766623.1"/>
    <property type="molecule type" value="Genomic_DNA"/>
</dbReference>
<evidence type="ECO:0000313" key="5">
    <source>
        <dbReference type="Proteomes" id="UP001247542"/>
    </source>
</evidence>
<feature type="transmembrane region" description="Helical" evidence="2">
    <location>
        <begin position="159"/>
        <end position="180"/>
    </location>
</feature>
<gene>
    <name evidence="4" type="ORF">QS713_00870</name>
</gene>
<keyword evidence="2" id="KW-0472">Membrane</keyword>
<feature type="transmembrane region" description="Helical" evidence="2">
    <location>
        <begin position="186"/>
        <end position="203"/>
    </location>
</feature>
<feature type="transmembrane region" description="Helical" evidence="2">
    <location>
        <begin position="260"/>
        <end position="288"/>
    </location>
</feature>
<accession>A0ABU3I8T3</accession>
<reference evidence="4 5" key="1">
    <citation type="submission" date="2023-06" db="EMBL/GenBank/DDBJ databases">
        <title>Draft genome sequence of Gleimia hominis type strain CCUG 57540T.</title>
        <authorList>
            <person name="Salva-Serra F."/>
            <person name="Cardew S."/>
            <person name="Jensie Markopoulos S."/>
            <person name="Ohlen M."/>
            <person name="Inganas E."/>
            <person name="Svensson-Stadler L."/>
            <person name="Moore E.R.B."/>
        </authorList>
    </citation>
    <scope>NUCLEOTIDE SEQUENCE [LARGE SCALE GENOMIC DNA]</scope>
    <source>
        <strain evidence="4 5">CCUG 57540</strain>
    </source>
</reference>
<sequence>MTMAQIMRSRAQGRRNLRVASFVLMLVLLVALTMFAVRSQLGQTLDQVALDTVAATGARFQWVSAIMQRSVSPITIGVGTVLVMLVAVVVRRPALALRLGVLVVGANVTTQVLKTWVIARPFLHIGVDLPNSFPSGHMTVSLSLSLALVIACKQRIRSLVALIAALVNALVAIAIMGVGWHRPADIVGAVIVVALWALVLVPQEEATLQRDPTGTAMLTASGALMIVLLGLLTLANSLYWPVVNAVEGGQWVEEAVKAHHWPAVALSVELIAFALSSVVFLPAFITYLQSGRVNAPRNTGSKPRRTNAKSQRSSR</sequence>
<keyword evidence="2" id="KW-0812">Transmembrane</keyword>
<feature type="transmembrane region" description="Helical" evidence="2">
    <location>
        <begin position="95"/>
        <end position="113"/>
    </location>
</feature>